<keyword evidence="2" id="KW-0472">Membrane</keyword>
<dbReference type="OrthoDB" id="10385672at2759"/>
<evidence type="ECO:0000313" key="5">
    <source>
        <dbReference type="Proteomes" id="UP000217790"/>
    </source>
</evidence>
<feature type="domain" description="DUF6535" evidence="3">
    <location>
        <begin position="106"/>
        <end position="288"/>
    </location>
</feature>
<dbReference type="Proteomes" id="UP000217790">
    <property type="component" value="Unassembled WGS sequence"/>
</dbReference>
<reference evidence="5" key="1">
    <citation type="journal article" date="2017" name="Nat. Ecol. Evol.">
        <title>Genome expansion and lineage-specific genetic innovations in the forest pathogenic fungi Armillaria.</title>
        <authorList>
            <person name="Sipos G."/>
            <person name="Prasanna A.N."/>
            <person name="Walter M.C."/>
            <person name="O'Connor E."/>
            <person name="Balint B."/>
            <person name="Krizsan K."/>
            <person name="Kiss B."/>
            <person name="Hess J."/>
            <person name="Varga T."/>
            <person name="Slot J."/>
            <person name="Riley R."/>
            <person name="Boka B."/>
            <person name="Rigling D."/>
            <person name="Barry K."/>
            <person name="Lee J."/>
            <person name="Mihaltcheva S."/>
            <person name="LaButti K."/>
            <person name="Lipzen A."/>
            <person name="Waldron R."/>
            <person name="Moloney N.M."/>
            <person name="Sperisen C."/>
            <person name="Kredics L."/>
            <person name="Vagvoelgyi C."/>
            <person name="Patrignani A."/>
            <person name="Fitzpatrick D."/>
            <person name="Nagy I."/>
            <person name="Doyle S."/>
            <person name="Anderson J.B."/>
            <person name="Grigoriev I.V."/>
            <person name="Gueldener U."/>
            <person name="Muensterkoetter M."/>
            <person name="Nagy L.G."/>
        </authorList>
    </citation>
    <scope>NUCLEOTIDE SEQUENCE [LARGE SCALE GENOMIC DNA]</scope>
    <source>
        <strain evidence="5">Ar21-2</strain>
    </source>
</reference>
<keyword evidence="5" id="KW-1185">Reference proteome</keyword>
<feature type="non-terminal residue" evidence="4">
    <location>
        <position position="290"/>
    </location>
</feature>
<dbReference type="InParanoid" id="A0A2H3CVT9"/>
<evidence type="ECO:0000259" key="3">
    <source>
        <dbReference type="Pfam" id="PF20153"/>
    </source>
</evidence>
<keyword evidence="2" id="KW-1133">Transmembrane helix</keyword>
<accession>A0A2H3CVT9</accession>
<feature type="region of interest" description="Disordered" evidence="1">
    <location>
        <begin position="26"/>
        <end position="63"/>
    </location>
</feature>
<feature type="transmembrane region" description="Helical" evidence="2">
    <location>
        <begin position="130"/>
        <end position="147"/>
    </location>
</feature>
<name>A0A2H3CVT9_ARMGA</name>
<dbReference type="EMBL" id="KZ293680">
    <property type="protein sequence ID" value="PBK87135.1"/>
    <property type="molecule type" value="Genomic_DNA"/>
</dbReference>
<evidence type="ECO:0000256" key="1">
    <source>
        <dbReference type="SAM" id="MobiDB-lite"/>
    </source>
</evidence>
<feature type="transmembrane region" description="Helical" evidence="2">
    <location>
        <begin position="259"/>
        <end position="287"/>
    </location>
</feature>
<organism evidence="4 5">
    <name type="scientific">Armillaria gallica</name>
    <name type="common">Bulbous honey fungus</name>
    <name type="synonym">Armillaria bulbosa</name>
    <dbReference type="NCBI Taxonomy" id="47427"/>
    <lineage>
        <taxon>Eukaryota</taxon>
        <taxon>Fungi</taxon>
        <taxon>Dikarya</taxon>
        <taxon>Basidiomycota</taxon>
        <taxon>Agaricomycotina</taxon>
        <taxon>Agaricomycetes</taxon>
        <taxon>Agaricomycetidae</taxon>
        <taxon>Agaricales</taxon>
        <taxon>Marasmiineae</taxon>
        <taxon>Physalacriaceae</taxon>
        <taxon>Armillaria</taxon>
    </lineage>
</organism>
<feature type="transmembrane region" description="Helical" evidence="2">
    <location>
        <begin position="208"/>
        <end position="227"/>
    </location>
</feature>
<dbReference type="Pfam" id="PF20153">
    <property type="entry name" value="DUF6535"/>
    <property type="match status" value="1"/>
</dbReference>
<evidence type="ECO:0000256" key="2">
    <source>
        <dbReference type="SAM" id="Phobius"/>
    </source>
</evidence>
<protein>
    <recommendedName>
        <fullName evidence="3">DUF6535 domain-containing protein</fullName>
    </recommendedName>
</protein>
<dbReference type="InterPro" id="IPR045338">
    <property type="entry name" value="DUF6535"/>
</dbReference>
<evidence type="ECO:0000313" key="4">
    <source>
        <dbReference type="EMBL" id="PBK87135.1"/>
    </source>
</evidence>
<keyword evidence="2" id="KW-0812">Transmembrane</keyword>
<gene>
    <name evidence="4" type="ORF">ARMGADRAFT_972220</name>
</gene>
<dbReference type="AlphaFoldDB" id="A0A2H3CVT9"/>
<proteinExistence type="predicted"/>
<sequence>MSRPISTHASSFGKAVRHSPIHETGDILCDASSTSDDDNTAVLPPRENSPVPNHVSMRRRARRRKRFGLRMDPRYVVGRAADPSDYEQKYTEDNKHAEVSPNARVWRTYLDESQMFDTEMVEDSRDTVDVLLVFAGLFSAVVTTFVVQTSQQLQIDFAEISALLLFELVLAQRSSSNESIHDASPFSSFPFDPSVQFSPDRASTWINGLWFTSLTLSLVTALIAVLVKQWLHQYMSISSGTPRDRSLVRQYRYIGLQAWHVPLIIGLLPVLMHVALALFFLGLALFLSPL</sequence>